<dbReference type="EMBL" id="CP015641">
    <property type="protein sequence ID" value="ANF26119.1"/>
    <property type="molecule type" value="Genomic_DNA"/>
</dbReference>
<dbReference type="Proteomes" id="UP000077787">
    <property type="component" value="Chromosome"/>
</dbReference>
<gene>
    <name evidence="1" type="ORF">PS273GM_13660</name>
</gene>
<proteinExistence type="predicted"/>
<protein>
    <submittedName>
        <fullName evidence="1">Uncharacterized protein</fullName>
    </submittedName>
</protein>
<accession>A0A172WS63</accession>
<name>A0A172WS63_STUST</name>
<reference evidence="1 2" key="1">
    <citation type="submission" date="2016-05" db="EMBL/GenBank/DDBJ databases">
        <title>Genome sequence of Pseudomonas stutzeri 273 and identification of the exopolysaccharide biosynthesis locus.</title>
        <authorList>
            <person name="Wu S."/>
            <person name="Sun C."/>
        </authorList>
    </citation>
    <scope>NUCLEOTIDE SEQUENCE [LARGE SCALE GENOMIC DNA]</scope>
    <source>
        <strain evidence="1 2">273</strain>
    </source>
</reference>
<dbReference type="OrthoDB" id="6910208at2"/>
<dbReference type="AlphaFoldDB" id="A0A172WS63"/>
<evidence type="ECO:0000313" key="1">
    <source>
        <dbReference type="EMBL" id="ANF26119.1"/>
    </source>
</evidence>
<dbReference type="RefSeq" id="WP_064481661.1">
    <property type="nucleotide sequence ID" value="NZ_CP015641.1"/>
</dbReference>
<sequence length="70" mass="8127">MSLFKTLFRQHPPRHYALLDDQDRCRMLLTAKKRPIGERWVEIAEVRLGWIGKPLPQAGLQQRSGPIPHA</sequence>
<evidence type="ECO:0000313" key="2">
    <source>
        <dbReference type="Proteomes" id="UP000077787"/>
    </source>
</evidence>
<organism evidence="1 2">
    <name type="scientific">Stutzerimonas stutzeri</name>
    <name type="common">Pseudomonas stutzeri</name>
    <dbReference type="NCBI Taxonomy" id="316"/>
    <lineage>
        <taxon>Bacteria</taxon>
        <taxon>Pseudomonadati</taxon>
        <taxon>Pseudomonadota</taxon>
        <taxon>Gammaproteobacteria</taxon>
        <taxon>Pseudomonadales</taxon>
        <taxon>Pseudomonadaceae</taxon>
        <taxon>Stutzerimonas</taxon>
    </lineage>
</organism>